<protein>
    <submittedName>
        <fullName evidence="2">Uncharacterized protein</fullName>
    </submittedName>
</protein>
<evidence type="ECO:0000313" key="3">
    <source>
        <dbReference type="Proteomes" id="UP001180020"/>
    </source>
</evidence>
<dbReference type="InterPro" id="IPR012337">
    <property type="entry name" value="RNaseH-like_sf"/>
</dbReference>
<dbReference type="Proteomes" id="UP001180020">
    <property type="component" value="Unassembled WGS sequence"/>
</dbReference>
<dbReference type="SUPFAM" id="SSF53098">
    <property type="entry name" value="Ribonuclease H-like"/>
    <property type="match status" value="1"/>
</dbReference>
<reference evidence="2" key="2">
    <citation type="submission" date="2023-06" db="EMBL/GenBank/DDBJ databases">
        <authorList>
            <person name="Ma L."/>
            <person name="Liu K.-W."/>
            <person name="Li Z."/>
            <person name="Hsiao Y.-Y."/>
            <person name="Qi Y."/>
            <person name="Fu T."/>
            <person name="Tang G."/>
            <person name="Zhang D."/>
            <person name="Sun W.-H."/>
            <person name="Liu D.-K."/>
            <person name="Li Y."/>
            <person name="Chen G.-Z."/>
            <person name="Liu X.-D."/>
            <person name="Liao X.-Y."/>
            <person name="Jiang Y.-T."/>
            <person name="Yu X."/>
            <person name="Hao Y."/>
            <person name="Huang J."/>
            <person name="Zhao X.-W."/>
            <person name="Ke S."/>
            <person name="Chen Y.-Y."/>
            <person name="Wu W.-L."/>
            <person name="Hsu J.-L."/>
            <person name="Lin Y.-F."/>
            <person name="Huang M.-D."/>
            <person name="Li C.-Y."/>
            <person name="Huang L."/>
            <person name="Wang Z.-W."/>
            <person name="Zhao X."/>
            <person name="Zhong W.-Y."/>
            <person name="Peng D.-H."/>
            <person name="Ahmad S."/>
            <person name="Lan S."/>
            <person name="Zhang J.-S."/>
            <person name="Tsai W.-C."/>
            <person name="Van De Peer Y."/>
            <person name="Liu Z.-J."/>
        </authorList>
    </citation>
    <scope>NUCLEOTIDE SEQUENCE</scope>
    <source>
        <strain evidence="2">CP</strain>
        <tissue evidence="2">Leaves</tissue>
    </source>
</reference>
<name>A0AAV9F3U4_ACOCL</name>
<sequence>MSSPWLEKTYTTSKNIVKFIMNHPHALQMFLSNSKLETLKVAMTRFASFYTCMKRLFDVKEALRDMVVSDQWKAWESLPVLDTKVKLTGADVRAEVMSDEFWESVQLALLMTKPMYRMIKFIDQEGPLIGELYDNMENMIVEIRDNLREAEFDIHSNVDKIVHNRWNKVDAPLHCLAHALTPKYYDEEFLQYAAPGVRKSGPPDQDIDIMDGAMDAIFKMHSDIDQADTIRVQFMSFSEKKVFWSGGSFMEGIQRSFEIWRSESQAGYNIGPHRKWDVNPEHPIVDDSLAKWEDMRFDGLDEGLVLEPSPQPCNSIEEHDDMTLGEDSFLHSSDSYKRGEGCASDRGRRGRGRK</sequence>
<accession>A0AAV9F3U4</accession>
<keyword evidence="3" id="KW-1185">Reference proteome</keyword>
<dbReference type="AlphaFoldDB" id="A0AAV9F3U4"/>
<proteinExistence type="predicted"/>
<feature type="region of interest" description="Disordered" evidence="1">
    <location>
        <begin position="309"/>
        <end position="354"/>
    </location>
</feature>
<evidence type="ECO:0000256" key="1">
    <source>
        <dbReference type="SAM" id="MobiDB-lite"/>
    </source>
</evidence>
<gene>
    <name evidence="2" type="ORF">QJS10_CPA03g00358</name>
</gene>
<comment type="caution">
    <text evidence="2">The sequence shown here is derived from an EMBL/GenBank/DDBJ whole genome shotgun (WGS) entry which is preliminary data.</text>
</comment>
<evidence type="ECO:0000313" key="2">
    <source>
        <dbReference type="EMBL" id="KAK1320312.1"/>
    </source>
</evidence>
<organism evidence="2 3">
    <name type="scientific">Acorus calamus</name>
    <name type="common">Sweet flag</name>
    <dbReference type="NCBI Taxonomy" id="4465"/>
    <lineage>
        <taxon>Eukaryota</taxon>
        <taxon>Viridiplantae</taxon>
        <taxon>Streptophyta</taxon>
        <taxon>Embryophyta</taxon>
        <taxon>Tracheophyta</taxon>
        <taxon>Spermatophyta</taxon>
        <taxon>Magnoliopsida</taxon>
        <taxon>Liliopsida</taxon>
        <taxon>Acoraceae</taxon>
        <taxon>Acorus</taxon>
    </lineage>
</organism>
<dbReference type="EMBL" id="JAUJYO010000003">
    <property type="protein sequence ID" value="KAK1320312.1"/>
    <property type="molecule type" value="Genomic_DNA"/>
</dbReference>
<feature type="compositionally biased region" description="Basic and acidic residues" evidence="1">
    <location>
        <begin position="334"/>
        <end position="347"/>
    </location>
</feature>
<reference evidence="2" key="1">
    <citation type="journal article" date="2023" name="Nat. Commun.">
        <title>Diploid and tetraploid genomes of Acorus and the evolution of monocots.</title>
        <authorList>
            <person name="Ma L."/>
            <person name="Liu K.W."/>
            <person name="Li Z."/>
            <person name="Hsiao Y.Y."/>
            <person name="Qi Y."/>
            <person name="Fu T."/>
            <person name="Tang G.D."/>
            <person name="Zhang D."/>
            <person name="Sun W.H."/>
            <person name="Liu D.K."/>
            <person name="Li Y."/>
            <person name="Chen G.Z."/>
            <person name="Liu X.D."/>
            <person name="Liao X.Y."/>
            <person name="Jiang Y.T."/>
            <person name="Yu X."/>
            <person name="Hao Y."/>
            <person name="Huang J."/>
            <person name="Zhao X.W."/>
            <person name="Ke S."/>
            <person name="Chen Y.Y."/>
            <person name="Wu W.L."/>
            <person name="Hsu J.L."/>
            <person name="Lin Y.F."/>
            <person name="Huang M.D."/>
            <person name="Li C.Y."/>
            <person name="Huang L."/>
            <person name="Wang Z.W."/>
            <person name="Zhao X."/>
            <person name="Zhong W.Y."/>
            <person name="Peng D.H."/>
            <person name="Ahmad S."/>
            <person name="Lan S."/>
            <person name="Zhang J.S."/>
            <person name="Tsai W.C."/>
            <person name="Van de Peer Y."/>
            <person name="Liu Z.J."/>
        </authorList>
    </citation>
    <scope>NUCLEOTIDE SEQUENCE</scope>
    <source>
        <strain evidence="2">CP</strain>
    </source>
</reference>